<dbReference type="EMBL" id="QBMN01000009">
    <property type="protein sequence ID" value="PZO45263.1"/>
    <property type="molecule type" value="Genomic_DNA"/>
</dbReference>
<proteinExistence type="predicted"/>
<evidence type="ECO:0000313" key="1">
    <source>
        <dbReference type="EMBL" id="PZO45263.1"/>
    </source>
</evidence>
<dbReference type="AlphaFoldDB" id="A0A2W4WJH2"/>
<organism evidence="1 2">
    <name type="scientific">Shackletoniella antarctica</name>
    <dbReference type="NCBI Taxonomy" id="268115"/>
    <lineage>
        <taxon>Bacteria</taxon>
        <taxon>Bacillati</taxon>
        <taxon>Cyanobacteriota</taxon>
        <taxon>Cyanophyceae</taxon>
        <taxon>Oculatellales</taxon>
        <taxon>Oculatellaceae</taxon>
        <taxon>Shackletoniella</taxon>
    </lineage>
</organism>
<accession>A0A2W4WJH2</accession>
<reference evidence="2" key="1">
    <citation type="submission" date="2018-04" db="EMBL/GenBank/DDBJ databases">
        <authorList>
            <person name="Cornet L."/>
        </authorList>
    </citation>
    <scope>NUCLEOTIDE SEQUENCE [LARGE SCALE GENOMIC DNA]</scope>
</reference>
<dbReference type="InterPro" id="IPR043519">
    <property type="entry name" value="NT_sf"/>
</dbReference>
<dbReference type="SUPFAM" id="SSF81301">
    <property type="entry name" value="Nucleotidyltransferase"/>
    <property type="match status" value="1"/>
</dbReference>
<protein>
    <submittedName>
        <fullName evidence="1">Uncharacterized protein</fullName>
    </submittedName>
</protein>
<dbReference type="Proteomes" id="UP000249081">
    <property type="component" value="Unassembled WGS sequence"/>
</dbReference>
<reference evidence="1 2" key="2">
    <citation type="submission" date="2018-06" db="EMBL/GenBank/DDBJ databases">
        <title>Metagenomic assembly of (sub)arctic Cyanobacteria and their associated microbiome from non-axenic cultures.</title>
        <authorList>
            <person name="Baurain D."/>
        </authorList>
    </citation>
    <scope>NUCLEOTIDE SEQUENCE [LARGE SCALE GENOMIC DNA]</scope>
    <source>
        <strain evidence="1">ULC041bin1</strain>
    </source>
</reference>
<name>A0A2W4WJH2_9CYAN</name>
<gene>
    <name evidence="1" type="ORF">DCF17_02375</name>
</gene>
<evidence type="ECO:0000313" key="2">
    <source>
        <dbReference type="Proteomes" id="UP000249081"/>
    </source>
</evidence>
<sequence>MSCFQREAEIISWLSSVIFKVFNSEEVQAWLIGSIASGSIDPKDCDVLIMLKSSCISQLVKISLIWRKEFEERFGLSLHLTRITYDEVESCELFLNSVGIMAKMIDSRSVRTLDIATLNSFSQLPALVIADLL</sequence>
<comment type="caution">
    <text evidence="1">The sequence shown here is derived from an EMBL/GenBank/DDBJ whole genome shotgun (WGS) entry which is preliminary data.</text>
</comment>